<evidence type="ECO:0000259" key="4">
    <source>
        <dbReference type="PROSITE" id="PS50043"/>
    </source>
</evidence>
<evidence type="ECO:0000256" key="3">
    <source>
        <dbReference type="ARBA" id="ARBA00023163"/>
    </source>
</evidence>
<dbReference type="PRINTS" id="PR00038">
    <property type="entry name" value="HTHLUXR"/>
</dbReference>
<dbReference type="InterPro" id="IPR016032">
    <property type="entry name" value="Sig_transdc_resp-reg_C-effctor"/>
</dbReference>
<dbReference type="Gene3D" id="1.10.10.10">
    <property type="entry name" value="Winged helix-like DNA-binding domain superfamily/Winged helix DNA-binding domain"/>
    <property type="match status" value="1"/>
</dbReference>
<evidence type="ECO:0000256" key="2">
    <source>
        <dbReference type="ARBA" id="ARBA00023125"/>
    </source>
</evidence>
<keyword evidence="2" id="KW-0238">DNA-binding</keyword>
<dbReference type="GO" id="GO:0006355">
    <property type="term" value="P:regulation of DNA-templated transcription"/>
    <property type="evidence" value="ECO:0007669"/>
    <property type="project" value="InterPro"/>
</dbReference>
<reference evidence="5 6" key="1">
    <citation type="submission" date="2018-06" db="EMBL/GenBank/DDBJ databases">
        <authorList>
            <consortium name="Pathogen Informatics"/>
            <person name="Doyle S."/>
        </authorList>
    </citation>
    <scope>NUCLEOTIDE SEQUENCE [LARGE SCALE GENOMIC DNA]</scope>
    <source>
        <strain evidence="5 6">NCTC1934</strain>
    </source>
</reference>
<dbReference type="SUPFAM" id="SSF46894">
    <property type="entry name" value="C-terminal effector domain of the bipartite response regulators"/>
    <property type="match status" value="1"/>
</dbReference>
<dbReference type="STRING" id="1406858.GCA_000710895_00998"/>
<protein>
    <submittedName>
        <fullName evidence="5">ATP-dependent transcriptional activator malT</fullName>
    </submittedName>
</protein>
<evidence type="ECO:0000313" key="6">
    <source>
        <dbReference type="Proteomes" id="UP000255467"/>
    </source>
</evidence>
<dbReference type="PROSITE" id="PS50043">
    <property type="entry name" value="HTH_LUXR_2"/>
    <property type="match status" value="1"/>
</dbReference>
<sequence length="872" mass="93461">MTAAHGLEIAGPDGNSIPAATGIPHLAFTPIPRGGLLAQLQALTETPEGVVVLMCAPVGSGKTVLLVQWAEAHGRDRVVWLRVDEHAPAGQLWQSLRARLGVAASAHGPLSTPLADATQLADALASDSRRILLVIDDAHLITDPLTLAGFEHFLLSVPPTVTVVVSARYEPPIRWHPLELGSRLWRWGADRLAFTPDEVARLCRDQGCSLADDELELLMELTRGWAALVRMAAIFLSTRSEPAAAALTALARLPASISDLLAGELIETLSPGLRLFLTHTSVPAEFTEQLADDLIGGGAGHWLHELERLNYPLTSVVRKDREWFAYHPMLRAYFLAELNRLGPQLAEELRLRTSLHLQSIGEPAAALPHVLGLPRWPLLAFLGEHALGLTVAGHGTALFDAVAAADPALSEDPYLLSLRVVDALVHGDIPSARAHFDACRNRRDGRESFATADMRTALTAAVTAELAVVAGMPVDDGWAELPLGTGYPDLDCYAAIETGTALLVLGDPVEGEERLRRGLAVAEVNTYPQLRVRALTRLAVSAGLAGALTTMRRRAEHALDVAREHHLLAAPETAQATALAALGAYLQGDALDIDYVTRMLAEHTLVDGSVGANGGWHAHLIGALVSFAAAEDKSAAAELLRTGLVRVLDAHPVPETSAGLVPFVVWALLQVREPYEAQLVVEQARSVLGEVMEVRVARAALAVTAHRSRAVLELVDPLCDAATSVHPVHQVTAWLLYAVAHDELGGAAQARDGLEHALRHAAAERVFRPFLDVPGALGLLDRFDGSFGHLDAYAATLRRHPLMRRHTAHPGLTGTELKVLRQLPSGRTTQQIADDLGVSINTVKTHLRGIYAKLGSNSRVAVLSEARRSGLL</sequence>
<gene>
    <name evidence="5" type="primary">malT_2</name>
    <name evidence="5" type="ORF">NCTC1934_06409</name>
</gene>
<dbReference type="SUPFAM" id="SSF52540">
    <property type="entry name" value="P-loop containing nucleoside triphosphate hydrolases"/>
    <property type="match status" value="1"/>
</dbReference>
<dbReference type="OrthoDB" id="136365at2"/>
<dbReference type="SMART" id="SM00382">
    <property type="entry name" value="AAA"/>
    <property type="match status" value="1"/>
</dbReference>
<dbReference type="Gene3D" id="1.25.40.10">
    <property type="entry name" value="Tetratricopeptide repeat domain"/>
    <property type="match status" value="1"/>
</dbReference>
<dbReference type="InterPro" id="IPR011990">
    <property type="entry name" value="TPR-like_helical_dom_sf"/>
</dbReference>
<feature type="domain" description="HTH luxR-type" evidence="4">
    <location>
        <begin position="805"/>
        <end position="870"/>
    </location>
</feature>
<evidence type="ECO:0000256" key="1">
    <source>
        <dbReference type="ARBA" id="ARBA00023015"/>
    </source>
</evidence>
<dbReference type="InterPro" id="IPR000792">
    <property type="entry name" value="Tscrpt_reg_LuxR_C"/>
</dbReference>
<dbReference type="PANTHER" id="PTHR44688:SF16">
    <property type="entry name" value="DNA-BINDING TRANSCRIPTIONAL ACTIVATOR DEVR_DOSR"/>
    <property type="match status" value="1"/>
</dbReference>
<dbReference type="InterPro" id="IPR027417">
    <property type="entry name" value="P-loop_NTPase"/>
</dbReference>
<dbReference type="InterPro" id="IPR059106">
    <property type="entry name" value="WHD_MalT"/>
</dbReference>
<dbReference type="Pfam" id="PF13401">
    <property type="entry name" value="AAA_22"/>
    <property type="match status" value="1"/>
</dbReference>
<proteinExistence type="predicted"/>
<keyword evidence="1" id="KW-0805">Transcription regulation</keyword>
<dbReference type="InterPro" id="IPR003593">
    <property type="entry name" value="AAA+_ATPase"/>
</dbReference>
<dbReference type="GO" id="GO:0003677">
    <property type="term" value="F:DNA binding"/>
    <property type="evidence" value="ECO:0007669"/>
    <property type="project" value="UniProtKB-KW"/>
</dbReference>
<dbReference type="Pfam" id="PF25873">
    <property type="entry name" value="WHD_MalT"/>
    <property type="match status" value="1"/>
</dbReference>
<dbReference type="RefSeq" id="WP_147287232.1">
    <property type="nucleotide sequence ID" value="NZ_UGRY01000006.1"/>
</dbReference>
<dbReference type="PANTHER" id="PTHR44688">
    <property type="entry name" value="DNA-BINDING TRANSCRIPTIONAL ACTIVATOR DEVR_DOSR"/>
    <property type="match status" value="1"/>
</dbReference>
<organism evidence="5 6">
    <name type="scientific">Nocardia otitidiscaviarum</name>
    <dbReference type="NCBI Taxonomy" id="1823"/>
    <lineage>
        <taxon>Bacteria</taxon>
        <taxon>Bacillati</taxon>
        <taxon>Actinomycetota</taxon>
        <taxon>Actinomycetes</taxon>
        <taxon>Mycobacteriales</taxon>
        <taxon>Nocardiaceae</taxon>
        <taxon>Nocardia</taxon>
    </lineage>
</organism>
<dbReference type="Gene3D" id="3.40.50.300">
    <property type="entry name" value="P-loop containing nucleotide triphosphate hydrolases"/>
    <property type="match status" value="1"/>
</dbReference>
<keyword evidence="6" id="KW-1185">Reference proteome</keyword>
<keyword evidence="3" id="KW-0804">Transcription</keyword>
<dbReference type="AlphaFoldDB" id="A0A379JK67"/>
<name>A0A379JK67_9NOCA</name>
<dbReference type="CDD" id="cd06170">
    <property type="entry name" value="LuxR_C_like"/>
    <property type="match status" value="1"/>
</dbReference>
<dbReference type="EMBL" id="UGRY01000006">
    <property type="protein sequence ID" value="SUD49059.1"/>
    <property type="molecule type" value="Genomic_DNA"/>
</dbReference>
<dbReference type="Proteomes" id="UP000255467">
    <property type="component" value="Unassembled WGS sequence"/>
</dbReference>
<dbReference type="SMART" id="SM00421">
    <property type="entry name" value="HTH_LUXR"/>
    <property type="match status" value="1"/>
</dbReference>
<dbReference type="InterPro" id="IPR036388">
    <property type="entry name" value="WH-like_DNA-bd_sf"/>
</dbReference>
<evidence type="ECO:0000313" key="5">
    <source>
        <dbReference type="EMBL" id="SUD49059.1"/>
    </source>
</evidence>
<dbReference type="GO" id="GO:0016887">
    <property type="term" value="F:ATP hydrolysis activity"/>
    <property type="evidence" value="ECO:0007669"/>
    <property type="project" value="InterPro"/>
</dbReference>
<dbReference type="Pfam" id="PF00196">
    <property type="entry name" value="GerE"/>
    <property type="match status" value="1"/>
</dbReference>
<dbReference type="InterPro" id="IPR049945">
    <property type="entry name" value="AAA_22"/>
</dbReference>
<accession>A0A379JK67</accession>